<dbReference type="EMBL" id="BMXR01000005">
    <property type="protein sequence ID" value="GGX54785.1"/>
    <property type="molecule type" value="Genomic_DNA"/>
</dbReference>
<comment type="caution">
    <text evidence="2">The sequence shown here is derived from an EMBL/GenBank/DDBJ whole genome shotgun (WGS) entry which is preliminary data.</text>
</comment>
<dbReference type="RefSeq" id="WP_189608668.1">
    <property type="nucleotide sequence ID" value="NZ_BMXR01000005.1"/>
</dbReference>
<evidence type="ECO:0008006" key="4">
    <source>
        <dbReference type="Google" id="ProtNLM"/>
    </source>
</evidence>
<feature type="chain" id="PRO_5037264251" description="Solute-binding protein family 3/N-terminal domain-containing protein" evidence="1">
    <location>
        <begin position="26"/>
        <end position="240"/>
    </location>
</feature>
<keyword evidence="3" id="KW-1185">Reference proteome</keyword>
<dbReference type="AlphaFoldDB" id="A0A918KAD4"/>
<dbReference type="Proteomes" id="UP000626148">
    <property type="component" value="Unassembled WGS sequence"/>
</dbReference>
<evidence type="ECO:0000256" key="1">
    <source>
        <dbReference type="SAM" id="SignalP"/>
    </source>
</evidence>
<dbReference type="PANTHER" id="PTHR38834">
    <property type="entry name" value="PERIPLASMIC SUBSTRATE BINDING PROTEIN FAMILY 3"/>
    <property type="match status" value="1"/>
</dbReference>
<evidence type="ECO:0000313" key="3">
    <source>
        <dbReference type="Proteomes" id="UP000626148"/>
    </source>
</evidence>
<feature type="signal peptide" evidence="1">
    <location>
        <begin position="1"/>
        <end position="25"/>
    </location>
</feature>
<dbReference type="SUPFAM" id="SSF53850">
    <property type="entry name" value="Periplasmic binding protein-like II"/>
    <property type="match status" value="1"/>
</dbReference>
<reference evidence="2" key="1">
    <citation type="journal article" date="2014" name="Int. J. Syst. Evol. Microbiol.">
        <title>Complete genome sequence of Corynebacterium casei LMG S-19264T (=DSM 44701T), isolated from a smear-ripened cheese.</title>
        <authorList>
            <consortium name="US DOE Joint Genome Institute (JGI-PGF)"/>
            <person name="Walter F."/>
            <person name="Albersmeier A."/>
            <person name="Kalinowski J."/>
            <person name="Ruckert C."/>
        </authorList>
    </citation>
    <scope>NUCLEOTIDE SEQUENCE</scope>
    <source>
        <strain evidence="2">KCTC 22169</strain>
    </source>
</reference>
<proteinExistence type="predicted"/>
<reference evidence="2" key="2">
    <citation type="submission" date="2020-09" db="EMBL/GenBank/DDBJ databases">
        <authorList>
            <person name="Sun Q."/>
            <person name="Kim S."/>
        </authorList>
    </citation>
    <scope>NUCLEOTIDE SEQUENCE</scope>
    <source>
        <strain evidence="2">KCTC 22169</strain>
    </source>
</reference>
<evidence type="ECO:0000313" key="2">
    <source>
        <dbReference type="EMBL" id="GGX54785.1"/>
    </source>
</evidence>
<dbReference type="Gene3D" id="3.40.190.10">
    <property type="entry name" value="Periplasmic binding protein-like II"/>
    <property type="match status" value="2"/>
</dbReference>
<dbReference type="PANTHER" id="PTHR38834:SF3">
    <property type="entry name" value="SOLUTE-BINDING PROTEIN FAMILY 3_N-TERMINAL DOMAIN-CONTAINING PROTEIN"/>
    <property type="match status" value="1"/>
</dbReference>
<name>A0A918KAD4_9GAMM</name>
<sequence length="240" mass="27250">MTVLRAERHLALAMGILFSSGVSIAAEMTIMKEDYGQFHYKTDRLGQPQSADATDVTTRRVRQILDRVDVDYRIQLRTWPISYRRASNRSDYGIFPLEKTPDQMNTFEFVGPLATYNWVVYTRPNSDLRIDSLKDLEGLDIGGYQNSSFTRYLTEQGIEVDELPFDALNLKKLTLGYIDAWVTYNVNAESIAREAQYPMPRAAWVVKSVDVYLGINRETDTDLLSAIVNASSGPLVRSTD</sequence>
<accession>A0A918KAD4</accession>
<keyword evidence="1" id="KW-0732">Signal</keyword>
<organism evidence="2 3">
    <name type="scientific">Saccharospirillum salsuginis</name>
    <dbReference type="NCBI Taxonomy" id="418750"/>
    <lineage>
        <taxon>Bacteria</taxon>
        <taxon>Pseudomonadati</taxon>
        <taxon>Pseudomonadota</taxon>
        <taxon>Gammaproteobacteria</taxon>
        <taxon>Oceanospirillales</taxon>
        <taxon>Saccharospirillaceae</taxon>
        <taxon>Saccharospirillum</taxon>
    </lineage>
</organism>
<gene>
    <name evidence="2" type="ORF">GCM10007392_22810</name>
</gene>
<protein>
    <recommendedName>
        <fullName evidence="4">Solute-binding protein family 3/N-terminal domain-containing protein</fullName>
    </recommendedName>
</protein>